<dbReference type="GO" id="GO:0016616">
    <property type="term" value="F:oxidoreductase activity, acting on the CH-OH group of donors, NAD or NADP as acceptor"/>
    <property type="evidence" value="ECO:0007669"/>
    <property type="project" value="UniProtKB-ARBA"/>
</dbReference>
<dbReference type="PANTHER" id="PTHR42901">
    <property type="entry name" value="ALCOHOL DEHYDROGENASE"/>
    <property type="match status" value="1"/>
</dbReference>
<comment type="similarity">
    <text evidence="1">Belongs to the short-chain dehydrogenases/reductases (SDR) family.</text>
</comment>
<keyword evidence="2" id="KW-0560">Oxidoreductase</keyword>
<dbReference type="InterPro" id="IPR002347">
    <property type="entry name" value="SDR_fam"/>
</dbReference>
<dbReference type="PRINTS" id="PR00081">
    <property type="entry name" value="GDHRDH"/>
</dbReference>
<organism evidence="3">
    <name type="scientific">freshwater metagenome</name>
    <dbReference type="NCBI Taxonomy" id="449393"/>
    <lineage>
        <taxon>unclassified sequences</taxon>
        <taxon>metagenomes</taxon>
        <taxon>ecological metagenomes</taxon>
    </lineage>
</organism>
<reference evidence="3" key="1">
    <citation type="submission" date="2020-05" db="EMBL/GenBank/DDBJ databases">
        <authorList>
            <person name="Chiriac C."/>
            <person name="Salcher M."/>
            <person name="Ghai R."/>
            <person name="Kavagutti S V."/>
        </authorList>
    </citation>
    <scope>NUCLEOTIDE SEQUENCE</scope>
</reference>
<dbReference type="SUPFAM" id="SSF51735">
    <property type="entry name" value="NAD(P)-binding Rossmann-fold domains"/>
    <property type="match status" value="1"/>
</dbReference>
<evidence type="ECO:0000313" key="3">
    <source>
        <dbReference type="EMBL" id="CAB4572217.1"/>
    </source>
</evidence>
<accession>A0A6J6E7T3</accession>
<evidence type="ECO:0000256" key="2">
    <source>
        <dbReference type="ARBA" id="ARBA00023002"/>
    </source>
</evidence>
<dbReference type="EMBL" id="CAEZTM010000032">
    <property type="protein sequence ID" value="CAB4572217.1"/>
    <property type="molecule type" value="Genomic_DNA"/>
</dbReference>
<sequence length="276" mass="28989">MSGLLLSDLSVGAVGTDLAPRRALVTGASSGIGAATVRLLRSRGWSVIGVARRADRLEQLAAETGGDIVVGDVTDPEDVARIADYVASTGDIQALINNAGLAVGNDEVGVANAEDWQTMFEVNVLGTQRMIKALLPSLRRACASGGHADIVAMSSTAAFISYEGGGGYNAAKYALHGALGALRLELVGEPIRVVEIAPGMVKTPEFTLKRYAGDEARFEALYQDVDGPLTAEDVADVVVYALSLPGHVNLDLIQMKPVAQAMQYKLHRGPLRPKLP</sequence>
<name>A0A6J6E7T3_9ZZZZ</name>
<dbReference type="Pfam" id="PF00106">
    <property type="entry name" value="adh_short"/>
    <property type="match status" value="1"/>
</dbReference>
<gene>
    <name evidence="3" type="ORF">UFOPK1684_00804</name>
    <name evidence="4" type="ORF">UFOPK2158_01279</name>
</gene>
<dbReference type="EMBL" id="CAEZVY010000169">
    <property type="protein sequence ID" value="CAB4652352.1"/>
    <property type="molecule type" value="Genomic_DNA"/>
</dbReference>
<dbReference type="InterPro" id="IPR036291">
    <property type="entry name" value="NAD(P)-bd_dom_sf"/>
</dbReference>
<dbReference type="AlphaFoldDB" id="A0A6J6E7T3"/>
<dbReference type="Gene3D" id="3.40.50.720">
    <property type="entry name" value="NAD(P)-binding Rossmann-like Domain"/>
    <property type="match status" value="1"/>
</dbReference>
<proteinExistence type="inferred from homology"/>
<evidence type="ECO:0000313" key="4">
    <source>
        <dbReference type="EMBL" id="CAB4652352.1"/>
    </source>
</evidence>
<dbReference type="FunFam" id="3.40.50.720:FF:000047">
    <property type="entry name" value="NADP-dependent L-serine/L-allo-threonine dehydrogenase"/>
    <property type="match status" value="1"/>
</dbReference>
<protein>
    <submittedName>
        <fullName evidence="3">Unannotated protein</fullName>
    </submittedName>
</protein>
<dbReference type="PANTHER" id="PTHR42901:SF1">
    <property type="entry name" value="ALCOHOL DEHYDROGENASE"/>
    <property type="match status" value="1"/>
</dbReference>
<evidence type="ECO:0000256" key="1">
    <source>
        <dbReference type="ARBA" id="ARBA00006484"/>
    </source>
</evidence>